<keyword evidence="9" id="KW-1185">Reference proteome</keyword>
<dbReference type="PRINTS" id="PR00411">
    <property type="entry name" value="PNDRDTASEI"/>
</dbReference>
<proteinExistence type="inferred from homology"/>
<dbReference type="RefSeq" id="WP_338737547.1">
    <property type="nucleotide sequence ID" value="NZ_CP146612.1"/>
</dbReference>
<dbReference type="InterPro" id="IPR036188">
    <property type="entry name" value="FAD/NAD-bd_sf"/>
</dbReference>
<dbReference type="Gene3D" id="3.50.50.60">
    <property type="entry name" value="FAD/NAD(P)-binding domain"/>
    <property type="match status" value="2"/>
</dbReference>
<dbReference type="InterPro" id="IPR016156">
    <property type="entry name" value="FAD/NAD-linked_Rdtase_dimer_sf"/>
</dbReference>
<dbReference type="PANTHER" id="PTHR22912">
    <property type="entry name" value="DISULFIDE OXIDOREDUCTASE"/>
    <property type="match status" value="1"/>
</dbReference>
<dbReference type="GO" id="GO:0016491">
    <property type="term" value="F:oxidoreductase activity"/>
    <property type="evidence" value="ECO:0007669"/>
    <property type="project" value="UniProtKB-KW"/>
</dbReference>
<dbReference type="InterPro" id="IPR004099">
    <property type="entry name" value="Pyr_nucl-diS_OxRdtase_dimer"/>
</dbReference>
<dbReference type="PIRSF" id="PIRSF000350">
    <property type="entry name" value="Mercury_reductase_MerA"/>
    <property type="match status" value="1"/>
</dbReference>
<sequence length="454" mass="47901">MDSVELLIIGGGTAGETAAGKAIGAVNSIAVVEQDRVGGDCVYNACIPTKVLVHAARVYKRMNNAAFFGLPDADVRADYAKVKAAKDDFINNISQGRDRKLEAKGVRLYRGQARFRSPHEVEVGDTLIRADKIIITTGSAPSVPPIPGLAETGYLTNVTALQLEQIPERIAIIGGGAVGVEFAQIFNAFGGQVHIIESADRLLANEDADISSTARVLFEKAGIKVSAAVKISKIETTASGKLISGVDGKGQEFQEVFSEILVATGRRPVLDDLNLKDAGVDFTRKGIMVNDNLRTSAGHIWAAGDVTGIALYTFVAWEQGGVAVENALNNSGRSLNYDILPHATFSDPEIAGVGLTEQAAKEQGFKVSTGTFNYADLTRAMAADETEGFIKIIAESGTGRILGGHIIGNEASSLIHEVAAAMIRKATIQDIGGTFHAFPTLSEGVRYACQAAQG</sequence>
<reference evidence="8 9" key="1">
    <citation type="submission" date="2024-03" db="EMBL/GenBank/DDBJ databases">
        <title>A Dehalogenimonas Isolated from Estuarine Sediments Dihaloeliminates Chlorinated Alkanes.</title>
        <authorList>
            <person name="Yang Y."/>
            <person name="Wang H."/>
        </authorList>
    </citation>
    <scope>NUCLEOTIDE SEQUENCE [LARGE SCALE GENOMIC DNA]</scope>
    <source>
        <strain evidence="8 9">W</strain>
    </source>
</reference>
<evidence type="ECO:0000256" key="3">
    <source>
        <dbReference type="ARBA" id="ARBA00022630"/>
    </source>
</evidence>
<evidence type="ECO:0000313" key="8">
    <source>
        <dbReference type="EMBL" id="WWX25404.1"/>
    </source>
</evidence>
<keyword evidence="3" id="KW-0285">Flavoprotein</keyword>
<comment type="similarity">
    <text evidence="2">Belongs to the class-I pyridine nucleotide-disulfide oxidoreductase family.</text>
</comment>
<evidence type="ECO:0000256" key="2">
    <source>
        <dbReference type="ARBA" id="ARBA00007532"/>
    </source>
</evidence>
<accession>A0ABZ2J3C5</accession>
<protein>
    <submittedName>
        <fullName evidence="8">NAD(P)/FAD-dependent oxidoreductase</fullName>
        <ecNumber evidence="8">1.-.-.-</ecNumber>
    </submittedName>
</protein>
<evidence type="ECO:0000256" key="1">
    <source>
        <dbReference type="ARBA" id="ARBA00001974"/>
    </source>
</evidence>
<dbReference type="Pfam" id="PF02852">
    <property type="entry name" value="Pyr_redox_dim"/>
    <property type="match status" value="1"/>
</dbReference>
<dbReference type="PANTHER" id="PTHR22912:SF151">
    <property type="entry name" value="DIHYDROLIPOYL DEHYDROGENASE, MITOCHONDRIAL"/>
    <property type="match status" value="1"/>
</dbReference>
<feature type="domain" description="FAD/NAD(P)-binding" evidence="7">
    <location>
        <begin position="6"/>
        <end position="320"/>
    </location>
</feature>
<dbReference type="EMBL" id="CP146612">
    <property type="protein sequence ID" value="WWX25404.1"/>
    <property type="molecule type" value="Genomic_DNA"/>
</dbReference>
<dbReference type="Proteomes" id="UP001375370">
    <property type="component" value="Chromosome"/>
</dbReference>
<dbReference type="PRINTS" id="PR00368">
    <property type="entry name" value="FADPNR"/>
</dbReference>
<dbReference type="InterPro" id="IPR001100">
    <property type="entry name" value="Pyr_nuc-diS_OxRdtase"/>
</dbReference>
<evidence type="ECO:0000259" key="6">
    <source>
        <dbReference type="Pfam" id="PF02852"/>
    </source>
</evidence>
<dbReference type="SUPFAM" id="SSF55424">
    <property type="entry name" value="FAD/NAD-linked reductases, dimerisation (C-terminal) domain"/>
    <property type="match status" value="1"/>
</dbReference>
<dbReference type="EC" id="1.-.-.-" evidence="8"/>
<keyword evidence="5" id="KW-0520">NAD</keyword>
<dbReference type="SUPFAM" id="SSF51905">
    <property type="entry name" value="FAD/NAD(P)-binding domain"/>
    <property type="match status" value="1"/>
</dbReference>
<comment type="cofactor">
    <cofactor evidence="1">
        <name>FAD</name>
        <dbReference type="ChEBI" id="CHEBI:57692"/>
    </cofactor>
</comment>
<feature type="domain" description="Pyridine nucleotide-disulphide oxidoreductase dimerisation" evidence="6">
    <location>
        <begin position="341"/>
        <end position="447"/>
    </location>
</feature>
<dbReference type="Gene3D" id="3.30.390.30">
    <property type="match status" value="1"/>
</dbReference>
<dbReference type="Pfam" id="PF07992">
    <property type="entry name" value="Pyr_redox_2"/>
    <property type="match status" value="1"/>
</dbReference>
<dbReference type="InterPro" id="IPR050151">
    <property type="entry name" value="Class-I_Pyr_Nuc-Dis_Oxidored"/>
</dbReference>
<keyword evidence="8" id="KW-0560">Oxidoreductase</keyword>
<organism evidence="8 9">
    <name type="scientific">Candidatus Dehalogenimonas loeffleri</name>
    <dbReference type="NCBI Taxonomy" id="3127115"/>
    <lineage>
        <taxon>Bacteria</taxon>
        <taxon>Bacillati</taxon>
        <taxon>Chloroflexota</taxon>
        <taxon>Dehalococcoidia</taxon>
        <taxon>Dehalococcoidales</taxon>
        <taxon>Dehalococcoidaceae</taxon>
        <taxon>Dehalogenimonas</taxon>
    </lineage>
</organism>
<keyword evidence="4" id="KW-0274">FAD</keyword>
<evidence type="ECO:0000256" key="4">
    <source>
        <dbReference type="ARBA" id="ARBA00022827"/>
    </source>
</evidence>
<gene>
    <name evidence="8" type="ORF">V8247_00095</name>
</gene>
<evidence type="ECO:0000259" key="7">
    <source>
        <dbReference type="Pfam" id="PF07992"/>
    </source>
</evidence>
<evidence type="ECO:0000313" key="9">
    <source>
        <dbReference type="Proteomes" id="UP001375370"/>
    </source>
</evidence>
<name>A0ABZ2J3C5_9CHLR</name>
<dbReference type="InterPro" id="IPR023753">
    <property type="entry name" value="FAD/NAD-binding_dom"/>
</dbReference>
<evidence type="ECO:0000256" key="5">
    <source>
        <dbReference type="ARBA" id="ARBA00023027"/>
    </source>
</evidence>